<feature type="site" description="Deprotonates C-terminal active site Cys" evidence="9">
    <location>
        <position position="26"/>
    </location>
</feature>
<dbReference type="GO" id="GO:0015035">
    <property type="term" value="F:protein-disulfide reductase activity"/>
    <property type="evidence" value="ECO:0007669"/>
    <property type="project" value="UniProtKB-UniRule"/>
</dbReference>
<evidence type="ECO:0000256" key="4">
    <source>
        <dbReference type="ARBA" id="ARBA00022982"/>
    </source>
</evidence>
<dbReference type="GO" id="GO:0005829">
    <property type="term" value="C:cytosol"/>
    <property type="evidence" value="ECO:0007669"/>
    <property type="project" value="TreeGrafter"/>
</dbReference>
<keyword evidence="6 10" id="KW-0676">Redox-active center</keyword>
<comment type="similarity">
    <text evidence="2 8">Belongs to the thioredoxin family.</text>
</comment>
<protein>
    <recommendedName>
        <fullName evidence="7 8">Thioredoxin</fullName>
    </recommendedName>
</protein>
<feature type="active site" description="Nucleophile" evidence="9">
    <location>
        <position position="32"/>
    </location>
</feature>
<dbReference type="Proteomes" id="UP000658613">
    <property type="component" value="Unassembled WGS sequence"/>
</dbReference>
<dbReference type="AlphaFoldDB" id="A0A931E2R4"/>
<evidence type="ECO:0000259" key="11">
    <source>
        <dbReference type="PROSITE" id="PS51352"/>
    </source>
</evidence>
<dbReference type="InterPro" id="IPR005746">
    <property type="entry name" value="Thioredoxin"/>
</dbReference>
<feature type="active site" description="Nucleophile" evidence="9">
    <location>
        <position position="35"/>
    </location>
</feature>
<evidence type="ECO:0000256" key="2">
    <source>
        <dbReference type="ARBA" id="ARBA00008987"/>
    </source>
</evidence>
<evidence type="ECO:0000256" key="1">
    <source>
        <dbReference type="ARBA" id="ARBA00003318"/>
    </source>
</evidence>
<feature type="site" description="Contributes to redox potential value" evidence="9">
    <location>
        <position position="34"/>
    </location>
</feature>
<sequence length="109" mass="12177">MSTPITVTQSTFKTEVVESNVPVVVDFWAPWCGPCKKLSPILDDIAAELGDQVKVAKINIDEERTLAAMFQVMSIPDVMVFVGGKKVDEFQGVRPKNEILEKLHRHLQP</sequence>
<dbReference type="CDD" id="cd02947">
    <property type="entry name" value="TRX_family"/>
    <property type="match status" value="1"/>
</dbReference>
<comment type="caution">
    <text evidence="12">The sequence shown here is derived from an EMBL/GenBank/DDBJ whole genome shotgun (WGS) entry which is preliminary data.</text>
</comment>
<dbReference type="PANTHER" id="PTHR45663:SF11">
    <property type="entry name" value="GEO12009P1"/>
    <property type="match status" value="1"/>
</dbReference>
<feature type="domain" description="Thioredoxin" evidence="11">
    <location>
        <begin position="3"/>
        <end position="108"/>
    </location>
</feature>
<evidence type="ECO:0000256" key="3">
    <source>
        <dbReference type="ARBA" id="ARBA00022448"/>
    </source>
</evidence>
<dbReference type="PIRSF" id="PIRSF000077">
    <property type="entry name" value="Thioredoxin"/>
    <property type="match status" value="1"/>
</dbReference>
<feature type="site" description="Contributes to redox potential value" evidence="9">
    <location>
        <position position="33"/>
    </location>
</feature>
<name>A0A931E2R4_9CORY</name>
<dbReference type="NCBIfam" id="TIGR01068">
    <property type="entry name" value="thioredoxin"/>
    <property type="match status" value="1"/>
</dbReference>
<dbReference type="InterPro" id="IPR017937">
    <property type="entry name" value="Thioredoxin_CS"/>
</dbReference>
<evidence type="ECO:0000256" key="9">
    <source>
        <dbReference type="PIRSR" id="PIRSR000077-1"/>
    </source>
</evidence>
<dbReference type="RefSeq" id="WP_196825064.1">
    <property type="nucleotide sequence ID" value="NZ_CP046980.1"/>
</dbReference>
<evidence type="ECO:0000313" key="12">
    <source>
        <dbReference type="EMBL" id="MBG6122721.1"/>
    </source>
</evidence>
<dbReference type="SUPFAM" id="SSF52833">
    <property type="entry name" value="Thioredoxin-like"/>
    <property type="match status" value="1"/>
</dbReference>
<keyword evidence="4" id="KW-0249">Electron transport</keyword>
<dbReference type="EMBL" id="JADOUE010000001">
    <property type="protein sequence ID" value="MBG6122721.1"/>
    <property type="molecule type" value="Genomic_DNA"/>
</dbReference>
<evidence type="ECO:0000256" key="5">
    <source>
        <dbReference type="ARBA" id="ARBA00023157"/>
    </source>
</evidence>
<keyword evidence="5 10" id="KW-1015">Disulfide bond</keyword>
<dbReference type="PANTHER" id="PTHR45663">
    <property type="entry name" value="GEO12009P1"/>
    <property type="match status" value="1"/>
</dbReference>
<feature type="disulfide bond" description="Redox-active" evidence="10">
    <location>
        <begin position="32"/>
        <end position="35"/>
    </location>
</feature>
<dbReference type="GO" id="GO:0045454">
    <property type="term" value="P:cell redox homeostasis"/>
    <property type="evidence" value="ECO:0007669"/>
    <property type="project" value="TreeGrafter"/>
</dbReference>
<organism evidence="12 13">
    <name type="scientific">Corynebacterium aquatimens</name>
    <dbReference type="NCBI Taxonomy" id="1190508"/>
    <lineage>
        <taxon>Bacteria</taxon>
        <taxon>Bacillati</taxon>
        <taxon>Actinomycetota</taxon>
        <taxon>Actinomycetes</taxon>
        <taxon>Mycobacteriales</taxon>
        <taxon>Corynebacteriaceae</taxon>
        <taxon>Corynebacterium</taxon>
    </lineage>
</organism>
<dbReference type="PROSITE" id="PS00194">
    <property type="entry name" value="THIOREDOXIN_1"/>
    <property type="match status" value="1"/>
</dbReference>
<evidence type="ECO:0000313" key="13">
    <source>
        <dbReference type="Proteomes" id="UP000658613"/>
    </source>
</evidence>
<reference evidence="12" key="1">
    <citation type="submission" date="2020-11" db="EMBL/GenBank/DDBJ databases">
        <title>Sequencing the genomes of 1000 actinobacteria strains.</title>
        <authorList>
            <person name="Klenk H.-P."/>
        </authorList>
    </citation>
    <scope>NUCLEOTIDE SEQUENCE</scope>
    <source>
        <strain evidence="12">DSM 45632</strain>
    </source>
</reference>
<dbReference type="PRINTS" id="PR00421">
    <property type="entry name" value="THIOREDOXIN"/>
</dbReference>
<dbReference type="FunFam" id="3.40.30.10:FF:000001">
    <property type="entry name" value="Thioredoxin"/>
    <property type="match status" value="1"/>
</dbReference>
<evidence type="ECO:0000256" key="7">
    <source>
        <dbReference type="NCBIfam" id="TIGR01068"/>
    </source>
</evidence>
<dbReference type="Gene3D" id="3.40.30.10">
    <property type="entry name" value="Glutaredoxin"/>
    <property type="match status" value="1"/>
</dbReference>
<evidence type="ECO:0000256" key="6">
    <source>
        <dbReference type="ARBA" id="ARBA00023284"/>
    </source>
</evidence>
<dbReference type="InterPro" id="IPR036249">
    <property type="entry name" value="Thioredoxin-like_sf"/>
</dbReference>
<evidence type="ECO:0000256" key="8">
    <source>
        <dbReference type="PIRNR" id="PIRNR000077"/>
    </source>
</evidence>
<comment type="function">
    <text evidence="1">Participates in various redox reactions through the reversible oxidation of its active center dithiol to a disulfide and catalyzes dithiol-disulfide exchange reactions.</text>
</comment>
<keyword evidence="13" id="KW-1185">Reference proteome</keyword>
<keyword evidence="3" id="KW-0813">Transport</keyword>
<accession>A0A931E2R4</accession>
<evidence type="ECO:0000256" key="10">
    <source>
        <dbReference type="PIRSR" id="PIRSR000077-4"/>
    </source>
</evidence>
<dbReference type="PROSITE" id="PS51352">
    <property type="entry name" value="THIOREDOXIN_2"/>
    <property type="match status" value="1"/>
</dbReference>
<gene>
    <name evidence="12" type="ORF">IW254_001690</name>
</gene>
<proteinExistence type="inferred from homology"/>
<dbReference type="Pfam" id="PF00085">
    <property type="entry name" value="Thioredoxin"/>
    <property type="match status" value="1"/>
</dbReference>
<dbReference type="InterPro" id="IPR013766">
    <property type="entry name" value="Thioredoxin_domain"/>
</dbReference>